<evidence type="ECO:0000313" key="2">
    <source>
        <dbReference type="Proteomes" id="UP000190648"/>
    </source>
</evidence>
<accession>A0A1V4L0B8</accession>
<proteinExistence type="predicted"/>
<sequence>MDCKHRTRSKHEQIYLLHLKHVTRPNDCSCEHKHYFRRLIKCRNLPWTFLPLQASLHPSDRNLARKTKHNQVHPGRHIILKRSVVVLHGRKGVGLVLFDIHQSH</sequence>
<gene>
    <name evidence="1" type="ORF">AV530_003830</name>
</gene>
<dbReference type="Proteomes" id="UP000190648">
    <property type="component" value="Unassembled WGS sequence"/>
</dbReference>
<dbReference type="AlphaFoldDB" id="A0A1V4L0B8"/>
<name>A0A1V4L0B8_PATFA</name>
<dbReference type="EMBL" id="LSYS01001150">
    <property type="protein sequence ID" value="OPJ89657.1"/>
    <property type="molecule type" value="Genomic_DNA"/>
</dbReference>
<protein>
    <submittedName>
        <fullName evidence="1">Uncharacterized protein</fullName>
    </submittedName>
</protein>
<reference evidence="1 2" key="1">
    <citation type="submission" date="2016-02" db="EMBL/GenBank/DDBJ databases">
        <title>Band-tailed pigeon sequencing and assembly.</title>
        <authorList>
            <person name="Soares A.E."/>
            <person name="Novak B.J."/>
            <person name="Rice E.S."/>
            <person name="O'Connell B."/>
            <person name="Chang D."/>
            <person name="Weber S."/>
            <person name="Shapiro B."/>
        </authorList>
    </citation>
    <scope>NUCLEOTIDE SEQUENCE [LARGE SCALE GENOMIC DNA]</scope>
    <source>
        <strain evidence="1">BTP2013</strain>
        <tissue evidence="1">Blood</tissue>
    </source>
</reference>
<keyword evidence="2" id="KW-1185">Reference proteome</keyword>
<evidence type="ECO:0000313" key="1">
    <source>
        <dbReference type="EMBL" id="OPJ89657.1"/>
    </source>
</evidence>
<comment type="caution">
    <text evidence="1">The sequence shown here is derived from an EMBL/GenBank/DDBJ whole genome shotgun (WGS) entry which is preliminary data.</text>
</comment>
<organism evidence="1 2">
    <name type="scientific">Patagioenas fasciata monilis</name>
    <dbReference type="NCBI Taxonomy" id="372326"/>
    <lineage>
        <taxon>Eukaryota</taxon>
        <taxon>Metazoa</taxon>
        <taxon>Chordata</taxon>
        <taxon>Craniata</taxon>
        <taxon>Vertebrata</taxon>
        <taxon>Euteleostomi</taxon>
        <taxon>Archelosauria</taxon>
        <taxon>Archosauria</taxon>
        <taxon>Dinosauria</taxon>
        <taxon>Saurischia</taxon>
        <taxon>Theropoda</taxon>
        <taxon>Coelurosauria</taxon>
        <taxon>Aves</taxon>
        <taxon>Neognathae</taxon>
        <taxon>Neoaves</taxon>
        <taxon>Columbimorphae</taxon>
        <taxon>Columbiformes</taxon>
        <taxon>Columbidae</taxon>
        <taxon>Patagioenas</taxon>
    </lineage>
</organism>